<dbReference type="VEuPathDB" id="FungiDB:MMYC01_208196"/>
<name>A0A175VNW8_9PEZI</name>
<evidence type="ECO:0000256" key="1">
    <source>
        <dbReference type="SAM" id="Phobius"/>
    </source>
</evidence>
<keyword evidence="1" id="KW-0472">Membrane</keyword>
<evidence type="ECO:0000313" key="2">
    <source>
        <dbReference type="EMBL" id="KXX73177.1"/>
    </source>
</evidence>
<evidence type="ECO:0000313" key="3">
    <source>
        <dbReference type="EMBL" id="KXX74713.1"/>
    </source>
</evidence>
<reference evidence="2" key="2">
    <citation type="submission" date="2015-06" db="EMBL/GenBank/DDBJ databases">
        <authorList>
            <person name="Hoefler B.C."/>
            <person name="Straight P.D."/>
        </authorList>
    </citation>
    <scope>NUCLEOTIDE SEQUENCE [LARGE SCALE GENOMIC DNA]</scope>
    <source>
        <strain evidence="2">Mm55</strain>
    </source>
</reference>
<gene>
    <name evidence="3" type="ORF">MMYC01_208196</name>
    <name evidence="2" type="ORF">MMYC01_210252</name>
</gene>
<keyword evidence="4" id="KW-1185">Reference proteome</keyword>
<protein>
    <submittedName>
        <fullName evidence="2">Uncharacterized protein</fullName>
    </submittedName>
</protein>
<feature type="transmembrane region" description="Helical" evidence="1">
    <location>
        <begin position="170"/>
        <end position="192"/>
    </location>
</feature>
<reference evidence="4" key="1">
    <citation type="submission" date="2015-06" db="EMBL/GenBank/DDBJ databases">
        <authorList>
            <person name="van de Sande W.W.J."/>
        </authorList>
    </citation>
    <scope>NUCLEOTIDE SEQUENCE [LARGE SCALE GENOMIC DNA]</scope>
    <source>
        <strain evidence="4">mm55</strain>
    </source>
</reference>
<sequence>MDLITYEAATRRSISGLMFNLVPVVHSVASETWNSTFACMRPELLFRSFIDVANCITISAASFFLTDKIDVPLTSPEIKALHQYGVGDLASFNGTAVLKSIIQCAAASCHHSDLGPCSDGMRTLEATPSLGPENLDMVADELRNYCSNTLFRDMVINAGVAGPGRALNIWVYQVLLAHLMQTLLVLVVFCLLKLVNSWARGALFFLRDKEKGMGGRAVRWQKTITESALNTALLLTTVEIQEAQSFFALAIQIGTLVIFRHECGAACTSQASASSMSENE</sequence>
<dbReference type="EMBL" id="LCTW02000326">
    <property type="protein sequence ID" value="KXX74713.1"/>
    <property type="molecule type" value="Genomic_DNA"/>
</dbReference>
<dbReference type="VEuPathDB" id="FungiDB:MMYC01_210252"/>
<proteinExistence type="predicted"/>
<dbReference type="AlphaFoldDB" id="A0A175VNW8"/>
<keyword evidence="1" id="KW-0812">Transmembrane</keyword>
<evidence type="ECO:0000313" key="4">
    <source>
        <dbReference type="Proteomes" id="UP000078237"/>
    </source>
</evidence>
<keyword evidence="1" id="KW-1133">Transmembrane helix</keyword>
<dbReference type="Proteomes" id="UP000078237">
    <property type="component" value="Unassembled WGS sequence"/>
</dbReference>
<accession>A0A175VNW8</accession>
<dbReference type="STRING" id="100816.A0A175VNW8"/>
<dbReference type="EMBL" id="LCTW02000521">
    <property type="protein sequence ID" value="KXX73177.1"/>
    <property type="molecule type" value="Genomic_DNA"/>
</dbReference>
<organism evidence="2 4">
    <name type="scientific">Madurella mycetomatis</name>
    <dbReference type="NCBI Taxonomy" id="100816"/>
    <lineage>
        <taxon>Eukaryota</taxon>
        <taxon>Fungi</taxon>
        <taxon>Dikarya</taxon>
        <taxon>Ascomycota</taxon>
        <taxon>Pezizomycotina</taxon>
        <taxon>Sordariomycetes</taxon>
        <taxon>Sordariomycetidae</taxon>
        <taxon>Sordariales</taxon>
        <taxon>Sordariales incertae sedis</taxon>
        <taxon>Madurella</taxon>
    </lineage>
</organism>
<reference evidence="2 4" key="3">
    <citation type="submission" date="2016-01" db="EMBL/GenBank/DDBJ databases">
        <title>Madurella mycetomatis genome sequencing.</title>
        <authorList>
            <person name="Van De Sande W."/>
        </authorList>
    </citation>
    <scope>NUCLEOTIDE SEQUENCE [LARGE SCALE GENOMIC DNA]</scope>
    <source>
        <strain evidence="2">Mm55</strain>
        <strain evidence="4">mm55</strain>
    </source>
</reference>
<dbReference type="OrthoDB" id="4582561at2759"/>
<comment type="caution">
    <text evidence="2">The sequence shown here is derived from an EMBL/GenBank/DDBJ whole genome shotgun (WGS) entry which is preliminary data.</text>
</comment>